<dbReference type="PANTHER" id="PTHR43762">
    <property type="entry name" value="L-GULONOLACTONE OXIDASE"/>
    <property type="match status" value="1"/>
</dbReference>
<feature type="domain" description="FAD-binding PCMH-type" evidence="2">
    <location>
        <begin position="10"/>
        <end position="186"/>
    </location>
</feature>
<dbReference type="Gene3D" id="3.30.70.2530">
    <property type="match status" value="1"/>
</dbReference>
<dbReference type="SUPFAM" id="SSF56176">
    <property type="entry name" value="FAD-binding/transporter-associated domain-like"/>
    <property type="match status" value="1"/>
</dbReference>
<dbReference type="InterPro" id="IPR010031">
    <property type="entry name" value="FAD_lactone_oxidase-like"/>
</dbReference>
<organism evidence="3 4">
    <name type="scientific">Sanguibacter suaedae</name>
    <dbReference type="NCBI Taxonomy" id="2795737"/>
    <lineage>
        <taxon>Bacteria</taxon>
        <taxon>Bacillati</taxon>
        <taxon>Actinomycetota</taxon>
        <taxon>Actinomycetes</taxon>
        <taxon>Micrococcales</taxon>
        <taxon>Sanguibacteraceae</taxon>
        <taxon>Sanguibacter</taxon>
    </lineage>
</organism>
<evidence type="ECO:0000313" key="3">
    <source>
        <dbReference type="EMBL" id="MBI9115809.1"/>
    </source>
</evidence>
<dbReference type="PROSITE" id="PS51387">
    <property type="entry name" value="FAD_PCMH"/>
    <property type="match status" value="1"/>
</dbReference>
<evidence type="ECO:0000259" key="2">
    <source>
        <dbReference type="PROSITE" id="PS51387"/>
    </source>
</evidence>
<protein>
    <submittedName>
        <fullName evidence="3">FAD-binding protein</fullName>
    </submittedName>
</protein>
<reference evidence="3" key="1">
    <citation type="submission" date="2020-12" db="EMBL/GenBank/DDBJ databases">
        <title>Sanguibacter suaedae sp. nov., isolated from Suaeda aralocaspica.</title>
        <authorList>
            <person name="Ma Q."/>
        </authorList>
    </citation>
    <scope>NUCLEOTIDE SEQUENCE</scope>
    <source>
        <strain evidence="3">YZGR15</strain>
    </source>
</reference>
<evidence type="ECO:0000256" key="1">
    <source>
        <dbReference type="ARBA" id="ARBA00023002"/>
    </source>
</evidence>
<proteinExistence type="predicted"/>
<dbReference type="Pfam" id="PF01565">
    <property type="entry name" value="FAD_binding_4"/>
    <property type="match status" value="1"/>
</dbReference>
<name>A0A934IF52_9MICO</name>
<dbReference type="InterPro" id="IPR007173">
    <property type="entry name" value="ALO_C"/>
</dbReference>
<keyword evidence="1" id="KW-0560">Oxidoreductase</keyword>
<dbReference type="Pfam" id="PF04030">
    <property type="entry name" value="ALO"/>
    <property type="match status" value="1"/>
</dbReference>
<dbReference type="GO" id="GO:0080049">
    <property type="term" value="F:L-gulono-1,4-lactone dehydrogenase activity"/>
    <property type="evidence" value="ECO:0007669"/>
    <property type="project" value="TreeGrafter"/>
</dbReference>
<dbReference type="Gene3D" id="3.30.70.2520">
    <property type="match status" value="1"/>
</dbReference>
<dbReference type="InterPro" id="IPR016171">
    <property type="entry name" value="Vanillyl_alc_oxidase_C-sub2"/>
</dbReference>
<dbReference type="Gene3D" id="3.30.43.10">
    <property type="entry name" value="Uridine Diphospho-n-acetylenolpyruvylglucosamine Reductase, domain 2"/>
    <property type="match status" value="1"/>
</dbReference>
<dbReference type="InterPro" id="IPR016167">
    <property type="entry name" value="FAD-bd_PCMH_sub1"/>
</dbReference>
<dbReference type="RefSeq" id="WP_198734380.1">
    <property type="nucleotide sequence ID" value="NZ_JAEINH010000011.1"/>
</dbReference>
<keyword evidence="4" id="KW-1185">Reference proteome</keyword>
<dbReference type="InterPro" id="IPR036318">
    <property type="entry name" value="FAD-bd_PCMH-like_sf"/>
</dbReference>
<dbReference type="PIRSF" id="PIRSF000136">
    <property type="entry name" value="LGO_GLO"/>
    <property type="match status" value="1"/>
</dbReference>
<dbReference type="PANTHER" id="PTHR43762:SF1">
    <property type="entry name" value="D-ARABINONO-1,4-LACTONE OXIDASE"/>
    <property type="match status" value="1"/>
</dbReference>
<comment type="caution">
    <text evidence="3">The sequence shown here is derived from an EMBL/GenBank/DDBJ whole genome shotgun (WGS) entry which is preliminary data.</text>
</comment>
<dbReference type="InterPro" id="IPR016169">
    <property type="entry name" value="FAD-bd_PCMH_sub2"/>
</dbReference>
<dbReference type="InterPro" id="IPR016166">
    <property type="entry name" value="FAD-bd_PCMH"/>
</dbReference>
<evidence type="ECO:0000313" key="4">
    <source>
        <dbReference type="Proteomes" id="UP000602087"/>
    </source>
</evidence>
<dbReference type="Proteomes" id="UP000602087">
    <property type="component" value="Unassembled WGS sequence"/>
</dbReference>
<dbReference type="Gene3D" id="1.10.45.10">
    <property type="entry name" value="Vanillyl-alcohol Oxidase, Chain A, domain 4"/>
    <property type="match status" value="1"/>
</dbReference>
<dbReference type="InterPro" id="IPR006094">
    <property type="entry name" value="Oxid_FAD_bind_N"/>
</dbReference>
<sequence>MTEHNWAGNLRYSTTRVAHPTTVEQVQELLTTERSVRALGSRHCFNDVADTDGVLLSLDRFAPLEGADDLEIATSADGTSTVTVSGGTRYGTLATALHARGYAIHNLASLPHISVAGAIATGTHGSGDRNQGLAGAVMGLELVTATGDVLVLGREHPTNAFPFDAALVNLGALGVVTRVTLRVEPTFEVRQDVYEGIGWDVLAEHLDEVTASAYSVSLFTRWGDEGIHQAWLKSRVDATTLPAEGADLFGARPATEPRHPLPGISAVSCTEQLGVPGPWHERLPHFRMEFTPSNGDELQSEYLVPREHGAAAVAAVRSLREHVVPLLQVNEIRTMAADGQWLSPSGDHDALGIHFTWLPDQPAVEALLPRIEDALAPFDARPHWGKLFTTPTDRLAELYPRLTDFRDLAERLDPQGVLRNPYLDRVLPRR</sequence>
<dbReference type="GO" id="GO:0071949">
    <property type="term" value="F:FAD binding"/>
    <property type="evidence" value="ECO:0007669"/>
    <property type="project" value="InterPro"/>
</dbReference>
<dbReference type="EMBL" id="JAEINH010000011">
    <property type="protein sequence ID" value="MBI9115809.1"/>
    <property type="molecule type" value="Genomic_DNA"/>
</dbReference>
<dbReference type="AlphaFoldDB" id="A0A934IF52"/>
<dbReference type="GO" id="GO:0016020">
    <property type="term" value="C:membrane"/>
    <property type="evidence" value="ECO:0007669"/>
    <property type="project" value="InterPro"/>
</dbReference>
<accession>A0A934IF52</accession>
<dbReference type="Gene3D" id="3.30.465.10">
    <property type="match status" value="1"/>
</dbReference>
<dbReference type="GO" id="GO:0003885">
    <property type="term" value="F:D-arabinono-1,4-lactone oxidase activity"/>
    <property type="evidence" value="ECO:0007669"/>
    <property type="project" value="InterPro"/>
</dbReference>
<gene>
    <name evidence="3" type="ORF">JAV76_12375</name>
</gene>